<dbReference type="EMBL" id="JAENIJ010000017">
    <property type="protein sequence ID" value="MBK1883068.1"/>
    <property type="molecule type" value="Genomic_DNA"/>
</dbReference>
<keyword evidence="3" id="KW-1185">Reference proteome</keyword>
<comment type="caution">
    <text evidence="2">The sequence shown here is derived from an EMBL/GenBank/DDBJ whole genome shotgun (WGS) entry which is preliminary data.</text>
</comment>
<dbReference type="Proteomes" id="UP000603141">
    <property type="component" value="Unassembled WGS sequence"/>
</dbReference>
<dbReference type="InterPro" id="IPR009003">
    <property type="entry name" value="Peptidase_S1_PA"/>
</dbReference>
<dbReference type="PROSITE" id="PS51257">
    <property type="entry name" value="PROKAR_LIPOPROTEIN"/>
    <property type="match status" value="1"/>
</dbReference>
<protein>
    <submittedName>
        <fullName evidence="2">Trypsin-like peptidase domain-containing protein</fullName>
    </submittedName>
</protein>
<dbReference type="SUPFAM" id="SSF50494">
    <property type="entry name" value="Trypsin-like serine proteases"/>
    <property type="match status" value="1"/>
</dbReference>
<gene>
    <name evidence="2" type="ORF">JIN85_11620</name>
</gene>
<feature type="region of interest" description="Disordered" evidence="1">
    <location>
        <begin position="91"/>
        <end position="141"/>
    </location>
</feature>
<evidence type="ECO:0000256" key="1">
    <source>
        <dbReference type="SAM" id="MobiDB-lite"/>
    </source>
</evidence>
<proteinExistence type="predicted"/>
<evidence type="ECO:0000313" key="2">
    <source>
        <dbReference type="EMBL" id="MBK1883068.1"/>
    </source>
</evidence>
<name>A0A934SD57_9BACT</name>
<dbReference type="Gene3D" id="2.40.10.10">
    <property type="entry name" value="Trypsin-like serine proteases"/>
    <property type="match status" value="2"/>
</dbReference>
<dbReference type="RefSeq" id="WP_200270827.1">
    <property type="nucleotide sequence ID" value="NZ_JAENIJ010000017.1"/>
</dbReference>
<organism evidence="2 3">
    <name type="scientific">Luteolibacter pohnpeiensis</name>
    <dbReference type="NCBI Taxonomy" id="454153"/>
    <lineage>
        <taxon>Bacteria</taxon>
        <taxon>Pseudomonadati</taxon>
        <taxon>Verrucomicrobiota</taxon>
        <taxon>Verrucomicrobiia</taxon>
        <taxon>Verrucomicrobiales</taxon>
        <taxon>Verrucomicrobiaceae</taxon>
        <taxon>Luteolibacter</taxon>
    </lineage>
</organism>
<dbReference type="InterPro" id="IPR043504">
    <property type="entry name" value="Peptidase_S1_PA_chymotrypsin"/>
</dbReference>
<accession>A0A934SD57</accession>
<dbReference type="Pfam" id="PF13365">
    <property type="entry name" value="Trypsin_2"/>
    <property type="match status" value="1"/>
</dbReference>
<reference evidence="2" key="1">
    <citation type="submission" date="2021-01" db="EMBL/GenBank/DDBJ databases">
        <title>Modified the classification status of verrucomicrobia.</title>
        <authorList>
            <person name="Feng X."/>
        </authorList>
    </citation>
    <scope>NUCLEOTIDE SEQUENCE</scope>
    <source>
        <strain evidence="2">KCTC 22041</strain>
    </source>
</reference>
<evidence type="ECO:0000313" key="3">
    <source>
        <dbReference type="Proteomes" id="UP000603141"/>
    </source>
</evidence>
<sequence>MKQFPIRLFLCLALISSTGCQDKSDRDKIESLEREVRSLKLQLGKSAEQRAEELAKARLRRDDLESQSSWKIADLERALKKANAQLEALHGHSVEVEPDAAETSQASIGSDNRPAPEASPAFGSRSTPLNNPAPTPKTGEADASAVDAVVVIKGDQSQGTGCIIRDGQKYYLYTAAHVLAGNTHLSVVNTKGRKFTKFGDLQAAEGIDLVRLQVFEDDPGPFLEIVGPENQISVGTPISVLGNGGGAGVVAAEYGKILGLNNDTVEVSAKMIQGDSGGPVVVNKTRRVVGLASYLTAKRDDIWSQGTRFGKVRRFACRLDRTWKWTEIPLSTFLAQAQEVAEYDRMTRVAFAIGTLNPTSAGLRFDTQLSENQTALSILTDAQEMPIVTKILEMNTDLASRRIRSSDADLRKNFRSMLSSAISDVNRQGANFDPSRMSWFLRNAGQDSLQWREKAIQILRSHYEGLAN</sequence>
<dbReference type="AlphaFoldDB" id="A0A934SD57"/>